<keyword evidence="1" id="KW-0472">Membrane</keyword>
<protein>
    <submittedName>
        <fullName evidence="2">Uncharacterized protein</fullName>
    </submittedName>
</protein>
<name>A0ABU9XVK5_9SPHN</name>
<dbReference type="EMBL" id="JBDIMF010000006">
    <property type="protein sequence ID" value="MEN2787575.1"/>
    <property type="molecule type" value="Genomic_DNA"/>
</dbReference>
<reference evidence="2 3" key="1">
    <citation type="submission" date="2024-05" db="EMBL/GenBank/DDBJ databases">
        <authorList>
            <person name="Liu Q."/>
            <person name="Xin Y.-H."/>
        </authorList>
    </citation>
    <scope>NUCLEOTIDE SEQUENCE [LARGE SCALE GENOMIC DNA]</scope>
    <source>
        <strain evidence="2 3">CGMCC 1.15349</strain>
    </source>
</reference>
<dbReference type="InterPro" id="IPR006311">
    <property type="entry name" value="TAT_signal"/>
</dbReference>
<dbReference type="RefSeq" id="WP_345865795.1">
    <property type="nucleotide sequence ID" value="NZ_JBDIMF010000006.1"/>
</dbReference>
<comment type="caution">
    <text evidence="2">The sequence shown here is derived from an EMBL/GenBank/DDBJ whole genome shotgun (WGS) entry which is preliminary data.</text>
</comment>
<proteinExistence type="predicted"/>
<organism evidence="2 3">
    <name type="scientific">Sphingomonas qilianensis</name>
    <dbReference type="NCBI Taxonomy" id="1736690"/>
    <lineage>
        <taxon>Bacteria</taxon>
        <taxon>Pseudomonadati</taxon>
        <taxon>Pseudomonadota</taxon>
        <taxon>Alphaproteobacteria</taxon>
        <taxon>Sphingomonadales</taxon>
        <taxon>Sphingomonadaceae</taxon>
        <taxon>Sphingomonas</taxon>
    </lineage>
</organism>
<keyword evidence="3" id="KW-1185">Reference proteome</keyword>
<gene>
    <name evidence="2" type="ORF">ABC969_14240</name>
</gene>
<keyword evidence="1" id="KW-1133">Transmembrane helix</keyword>
<evidence type="ECO:0000313" key="3">
    <source>
        <dbReference type="Proteomes" id="UP001404104"/>
    </source>
</evidence>
<sequence length="171" mass="18275">MADTTSSITASRRAILGAALTAPALVAISGGVAVAMLATRSDFDAALSAYYRARDADLHDLNHGALKSASDLYDRQTAPLTAKYGATRNLARGDDAGRWDDYFDEMRAAEQRHTETFSKPRWAAFEVLIAVPAPTIGALLAKINVAGDEIDGDDIVDFVRADLTRFAAQEG</sequence>
<keyword evidence="1" id="KW-0812">Transmembrane</keyword>
<accession>A0ABU9XVK5</accession>
<evidence type="ECO:0000313" key="2">
    <source>
        <dbReference type="EMBL" id="MEN2787575.1"/>
    </source>
</evidence>
<dbReference type="PROSITE" id="PS51318">
    <property type="entry name" value="TAT"/>
    <property type="match status" value="1"/>
</dbReference>
<dbReference type="Proteomes" id="UP001404104">
    <property type="component" value="Unassembled WGS sequence"/>
</dbReference>
<feature type="transmembrane region" description="Helical" evidence="1">
    <location>
        <begin position="15"/>
        <end position="38"/>
    </location>
</feature>
<evidence type="ECO:0000256" key="1">
    <source>
        <dbReference type="SAM" id="Phobius"/>
    </source>
</evidence>